<organism evidence="1 2">
    <name type="scientific">Curtobacterium oceanosedimentum</name>
    <dbReference type="NCBI Taxonomy" id="465820"/>
    <lineage>
        <taxon>Bacteria</taxon>
        <taxon>Bacillati</taxon>
        <taxon>Actinomycetota</taxon>
        <taxon>Actinomycetes</taxon>
        <taxon>Micrococcales</taxon>
        <taxon>Microbacteriaceae</taxon>
        <taxon>Curtobacterium</taxon>
    </lineage>
</organism>
<gene>
    <name evidence="1" type="ORF">NS263_05925</name>
</gene>
<sequence>MTRLAAPFLMAVPPGWTRFPARPEDRDHLDTVIEAVVRDAVPDDLPRDRAAPFRDRARQQLRSTVSQAGENGAIAVYLPTRSVDGFMPPVSLIESEVDDESEDTPEVVVGRLLADAGQLGRGVSDDPASQGVREVDGALAARIEETHRRVRVLEGLPDLDDRQVTYTIDAPHRPGVWVVLSYSVVSDPEADQRVVDALVQLFDTLVGTLRWVDVPGREPGALDRRLEEIAEARS</sequence>
<comment type="caution">
    <text evidence="1">The sequence shown here is derived from an EMBL/GenBank/DDBJ whole genome shotgun (WGS) entry which is preliminary data.</text>
</comment>
<dbReference type="Proteomes" id="UP000078335">
    <property type="component" value="Unassembled WGS sequence"/>
</dbReference>
<protein>
    <submittedName>
        <fullName evidence="1">Uncharacterized protein</fullName>
    </submittedName>
</protein>
<dbReference type="RefSeq" id="WP_058728356.1">
    <property type="nucleotide sequence ID" value="NZ_LDRB01000022.1"/>
</dbReference>
<evidence type="ECO:0000313" key="2">
    <source>
        <dbReference type="Proteomes" id="UP000078335"/>
    </source>
</evidence>
<reference evidence="1 2" key="1">
    <citation type="journal article" date="2016" name="Front. Microbiol.">
        <title>Genomic Resource of Rice Seed Associated Bacteria.</title>
        <authorList>
            <person name="Midha S."/>
            <person name="Bansal K."/>
            <person name="Sharma S."/>
            <person name="Kumar N."/>
            <person name="Patil P.P."/>
            <person name="Chaudhry V."/>
            <person name="Patil P.B."/>
        </authorList>
    </citation>
    <scope>NUCLEOTIDE SEQUENCE [LARGE SCALE GENOMIC DNA]</scope>
    <source>
        <strain evidence="1 2">NS263</strain>
    </source>
</reference>
<accession>A0ABR5S7P6</accession>
<evidence type="ECO:0000313" key="1">
    <source>
        <dbReference type="EMBL" id="KTR41073.1"/>
    </source>
</evidence>
<keyword evidence="2" id="KW-1185">Reference proteome</keyword>
<dbReference type="EMBL" id="LDRB01000022">
    <property type="protein sequence ID" value="KTR41073.1"/>
    <property type="molecule type" value="Genomic_DNA"/>
</dbReference>
<name>A0ABR5S7P6_9MICO</name>
<proteinExistence type="predicted"/>